<proteinExistence type="predicted"/>
<accession>A0A7W7YME2</accession>
<name>A0A7W7YME2_9BACT</name>
<evidence type="ECO:0000313" key="2">
    <source>
        <dbReference type="Proteomes" id="UP000534294"/>
    </source>
</evidence>
<keyword evidence="2" id="KW-1185">Reference proteome</keyword>
<dbReference type="Proteomes" id="UP000534294">
    <property type="component" value="Unassembled WGS sequence"/>
</dbReference>
<dbReference type="AlphaFoldDB" id="A0A7W7YME2"/>
<comment type="caution">
    <text evidence="1">The sequence shown here is derived from an EMBL/GenBank/DDBJ whole genome shotgun (WGS) entry which is preliminary data.</text>
</comment>
<dbReference type="EMBL" id="JACHIF010000005">
    <property type="protein sequence ID" value="MBB5038707.1"/>
    <property type="molecule type" value="Genomic_DNA"/>
</dbReference>
<sequence>MRLSRDCGILRAEFCVPRLRDHALVRPLITGQA</sequence>
<organism evidence="1 2">
    <name type="scientific">Prosthecobacter dejongeii</name>
    <dbReference type="NCBI Taxonomy" id="48465"/>
    <lineage>
        <taxon>Bacteria</taxon>
        <taxon>Pseudomonadati</taxon>
        <taxon>Verrucomicrobiota</taxon>
        <taxon>Verrucomicrobiia</taxon>
        <taxon>Verrucomicrobiales</taxon>
        <taxon>Verrucomicrobiaceae</taxon>
        <taxon>Prosthecobacter</taxon>
    </lineage>
</organism>
<protein>
    <submittedName>
        <fullName evidence="1">Uncharacterized protein</fullName>
    </submittedName>
</protein>
<evidence type="ECO:0000313" key="1">
    <source>
        <dbReference type="EMBL" id="MBB5038707.1"/>
    </source>
</evidence>
<gene>
    <name evidence="1" type="ORF">HNQ64_002970</name>
</gene>
<reference evidence="1 2" key="1">
    <citation type="submission" date="2020-08" db="EMBL/GenBank/DDBJ databases">
        <title>Genomic Encyclopedia of Type Strains, Phase IV (KMG-IV): sequencing the most valuable type-strain genomes for metagenomic binning, comparative biology and taxonomic classification.</title>
        <authorList>
            <person name="Goeker M."/>
        </authorList>
    </citation>
    <scope>NUCLEOTIDE SEQUENCE [LARGE SCALE GENOMIC DNA]</scope>
    <source>
        <strain evidence="1 2">DSM 12251</strain>
    </source>
</reference>